<protein>
    <submittedName>
        <fullName evidence="1">Uncharacterized protein</fullName>
    </submittedName>
</protein>
<proteinExistence type="predicted"/>
<dbReference type="AlphaFoldDB" id="A0A6N2KXC7"/>
<evidence type="ECO:0000313" key="1">
    <source>
        <dbReference type="EMBL" id="VFU32630.1"/>
    </source>
</evidence>
<reference evidence="1" key="1">
    <citation type="submission" date="2019-03" db="EMBL/GenBank/DDBJ databases">
        <authorList>
            <person name="Mank J."/>
            <person name="Almeida P."/>
        </authorList>
    </citation>
    <scope>NUCLEOTIDE SEQUENCE</scope>
    <source>
        <strain evidence="1">78183</strain>
    </source>
</reference>
<name>A0A6N2KXC7_SALVM</name>
<organism evidence="1">
    <name type="scientific">Salix viminalis</name>
    <name type="common">Common osier</name>
    <name type="synonym">Basket willow</name>
    <dbReference type="NCBI Taxonomy" id="40686"/>
    <lineage>
        <taxon>Eukaryota</taxon>
        <taxon>Viridiplantae</taxon>
        <taxon>Streptophyta</taxon>
        <taxon>Embryophyta</taxon>
        <taxon>Tracheophyta</taxon>
        <taxon>Spermatophyta</taxon>
        <taxon>Magnoliopsida</taxon>
        <taxon>eudicotyledons</taxon>
        <taxon>Gunneridae</taxon>
        <taxon>Pentapetalae</taxon>
        <taxon>rosids</taxon>
        <taxon>fabids</taxon>
        <taxon>Malpighiales</taxon>
        <taxon>Salicaceae</taxon>
        <taxon>Saliceae</taxon>
        <taxon>Salix</taxon>
    </lineage>
</organism>
<gene>
    <name evidence="1" type="ORF">SVIM_LOCUS144355</name>
</gene>
<sequence>MSLYCGPTSSRRFLFCCLYFLPYSWVWKGYCYCCFLLMEGKVLLVMGLVMQLV</sequence>
<dbReference type="EMBL" id="CAADRP010000817">
    <property type="protein sequence ID" value="VFU32630.1"/>
    <property type="molecule type" value="Genomic_DNA"/>
</dbReference>
<accession>A0A6N2KXC7</accession>